<dbReference type="Gene3D" id="3.30.70.270">
    <property type="match status" value="1"/>
</dbReference>
<dbReference type="GO" id="GO:0042276">
    <property type="term" value="P:error-prone translesion synthesis"/>
    <property type="evidence" value="ECO:0007669"/>
    <property type="project" value="TreeGrafter"/>
</dbReference>
<dbReference type="EMBL" id="MFGB01000011">
    <property type="protein sequence ID" value="OGF26944.1"/>
    <property type="molecule type" value="Genomic_DNA"/>
</dbReference>
<sequence length="403" mass="44098">MNFMEKIIMHIDMNSYFASVEQQANPFLRGKPVGVCAYLSPRGCIIASSKEAKALGIKTGCSVAEARALCPSVILLENEPAKYRTTTERIFRVLEEYTDKLEPYSIDEAFLDLSGWARDLKTAVEIAETIRGRIKKEAGEYLACSVGLARTKFLAKFAGDTAPKGGTFAITEGNLEAALGGRALTDAWGINTRMEKRFAALGIRDLLELKRYDGGRIRRSLGRYGYYLWAGVNGIEVAGVSAGAPAPESGGHSYCLPKKTADKEYLGSVLYKLCEKTGRRLRTLGLEARNITVGFGYVGEGGASRSRKTADNMFTTEEIAAEAFAFLAGCRLLMPVRLLAVSVSRLAPVTGQLSIFGGREKGKDLSRALDRINDKFGEYTVVRGRMFGRETAARDRIGFRKIS</sequence>
<dbReference type="Proteomes" id="UP000178367">
    <property type="component" value="Unassembled WGS sequence"/>
</dbReference>
<evidence type="ECO:0000256" key="1">
    <source>
        <dbReference type="ARBA" id="ARBA00010945"/>
    </source>
</evidence>
<evidence type="ECO:0000313" key="4">
    <source>
        <dbReference type="Proteomes" id="UP000178367"/>
    </source>
</evidence>
<dbReference type="InterPro" id="IPR043502">
    <property type="entry name" value="DNA/RNA_pol_sf"/>
</dbReference>
<dbReference type="InterPro" id="IPR001126">
    <property type="entry name" value="UmuC"/>
</dbReference>
<dbReference type="SUPFAM" id="SSF100879">
    <property type="entry name" value="Lesion bypass DNA polymerase (Y-family), little finger domain"/>
    <property type="match status" value="1"/>
</dbReference>
<accession>A0A1F5SJU4</accession>
<dbReference type="Gene3D" id="3.30.1490.100">
    <property type="entry name" value="DNA polymerase, Y-family, little finger domain"/>
    <property type="match status" value="1"/>
</dbReference>
<dbReference type="InterPro" id="IPR036775">
    <property type="entry name" value="DNA_pol_Y-fam_lit_finger_sf"/>
</dbReference>
<dbReference type="InterPro" id="IPR050116">
    <property type="entry name" value="DNA_polymerase-Y"/>
</dbReference>
<name>A0A1F5SJU4_9BACT</name>
<evidence type="ECO:0000313" key="3">
    <source>
        <dbReference type="EMBL" id="OGF26944.1"/>
    </source>
</evidence>
<comment type="similarity">
    <text evidence="1">Belongs to the DNA polymerase type-Y family.</text>
</comment>
<dbReference type="InterPro" id="IPR043128">
    <property type="entry name" value="Rev_trsase/Diguanyl_cyclase"/>
</dbReference>
<protein>
    <recommendedName>
        <fullName evidence="2">UmuC domain-containing protein</fullName>
    </recommendedName>
</protein>
<comment type="caution">
    <text evidence="3">The sequence shown here is derived from an EMBL/GenBank/DDBJ whole genome shotgun (WGS) entry which is preliminary data.</text>
</comment>
<dbReference type="Pfam" id="PF11799">
    <property type="entry name" value="IMS_C"/>
    <property type="match status" value="1"/>
</dbReference>
<dbReference type="GO" id="GO:0005829">
    <property type="term" value="C:cytosol"/>
    <property type="evidence" value="ECO:0007669"/>
    <property type="project" value="TreeGrafter"/>
</dbReference>
<organism evidence="3 4">
    <name type="scientific">Candidatus Falkowbacteria bacterium RIFOXYA2_FULL_47_19</name>
    <dbReference type="NCBI Taxonomy" id="1797994"/>
    <lineage>
        <taxon>Bacteria</taxon>
        <taxon>Candidatus Falkowiibacteriota</taxon>
    </lineage>
</organism>
<dbReference type="CDD" id="cd03586">
    <property type="entry name" value="PolY_Pol_IV_kappa"/>
    <property type="match status" value="1"/>
</dbReference>
<feature type="domain" description="UmuC" evidence="2">
    <location>
        <begin position="8"/>
        <end position="191"/>
    </location>
</feature>
<proteinExistence type="inferred from homology"/>
<gene>
    <name evidence="3" type="ORF">A2227_06025</name>
</gene>
<dbReference type="PANTHER" id="PTHR11076">
    <property type="entry name" value="DNA REPAIR POLYMERASE UMUC / TRANSFERASE FAMILY MEMBER"/>
    <property type="match status" value="1"/>
</dbReference>
<dbReference type="AlphaFoldDB" id="A0A1F5SJU4"/>
<reference evidence="3 4" key="1">
    <citation type="journal article" date="2016" name="Nat. Commun.">
        <title>Thousands of microbial genomes shed light on interconnected biogeochemical processes in an aquifer system.</title>
        <authorList>
            <person name="Anantharaman K."/>
            <person name="Brown C.T."/>
            <person name="Hug L.A."/>
            <person name="Sharon I."/>
            <person name="Castelle C.J."/>
            <person name="Probst A.J."/>
            <person name="Thomas B.C."/>
            <person name="Singh A."/>
            <person name="Wilkins M.J."/>
            <person name="Karaoz U."/>
            <person name="Brodie E.L."/>
            <person name="Williams K.H."/>
            <person name="Hubbard S.S."/>
            <person name="Banfield J.F."/>
        </authorList>
    </citation>
    <scope>NUCLEOTIDE SEQUENCE [LARGE SCALE GENOMIC DNA]</scope>
</reference>
<dbReference type="PROSITE" id="PS50173">
    <property type="entry name" value="UMUC"/>
    <property type="match status" value="1"/>
</dbReference>
<dbReference type="InterPro" id="IPR017961">
    <property type="entry name" value="DNA_pol_Y-fam_little_finger"/>
</dbReference>
<dbReference type="STRING" id="1797994.A2227_06025"/>
<dbReference type="PANTHER" id="PTHR11076:SF33">
    <property type="entry name" value="DNA POLYMERASE KAPPA"/>
    <property type="match status" value="1"/>
</dbReference>
<dbReference type="SUPFAM" id="SSF56672">
    <property type="entry name" value="DNA/RNA polymerases"/>
    <property type="match status" value="1"/>
</dbReference>
<dbReference type="GO" id="GO:0006281">
    <property type="term" value="P:DNA repair"/>
    <property type="evidence" value="ECO:0007669"/>
    <property type="project" value="InterPro"/>
</dbReference>
<dbReference type="Pfam" id="PF00817">
    <property type="entry name" value="IMS"/>
    <property type="match status" value="1"/>
</dbReference>
<dbReference type="Gene3D" id="3.40.1170.60">
    <property type="match status" value="1"/>
</dbReference>
<evidence type="ECO:0000259" key="2">
    <source>
        <dbReference type="PROSITE" id="PS50173"/>
    </source>
</evidence>
<dbReference type="GO" id="GO:0009432">
    <property type="term" value="P:SOS response"/>
    <property type="evidence" value="ECO:0007669"/>
    <property type="project" value="TreeGrafter"/>
</dbReference>
<dbReference type="InterPro" id="IPR022880">
    <property type="entry name" value="DNApol_IV"/>
</dbReference>
<dbReference type="GO" id="GO:0003684">
    <property type="term" value="F:damaged DNA binding"/>
    <property type="evidence" value="ECO:0007669"/>
    <property type="project" value="InterPro"/>
</dbReference>
<dbReference type="GO" id="GO:0003887">
    <property type="term" value="F:DNA-directed DNA polymerase activity"/>
    <property type="evidence" value="ECO:0007669"/>
    <property type="project" value="InterPro"/>
</dbReference>